<dbReference type="GO" id="GO:0003677">
    <property type="term" value="F:DNA binding"/>
    <property type="evidence" value="ECO:0007669"/>
    <property type="project" value="UniProtKB-KW"/>
</dbReference>
<reference evidence="3 4" key="1">
    <citation type="submission" date="2022-02" db="EMBL/GenBank/DDBJ databases">
        <title>Genome analysis of Beneficial Microorganisms for Coral consortium from Pocillopora damicornis.</title>
        <authorList>
            <person name="Rosado P.M."/>
            <person name="Cardoso P.M."/>
            <person name="Rosado J.G."/>
            <person name="Schultz J."/>
            <person name="Rocha U."/>
            <person name="Costa T.K."/>
            <person name="Peixoto R.S."/>
        </authorList>
    </citation>
    <scope>NUCLEOTIDE SEQUENCE [LARGE SCALE GENOMIC DNA]</scope>
    <source>
        <strain evidence="3 4">BMC5</strain>
    </source>
</reference>
<keyword evidence="4" id="KW-1185">Reference proteome</keyword>
<comment type="caution">
    <text evidence="3">The sequence shown here is derived from an EMBL/GenBank/DDBJ whole genome shotgun (WGS) entry which is preliminary data.</text>
</comment>
<evidence type="ECO:0000256" key="1">
    <source>
        <dbReference type="PROSITE-ProRule" id="PRU00169"/>
    </source>
</evidence>
<feature type="domain" description="Response regulatory" evidence="2">
    <location>
        <begin position="4"/>
        <end position="35"/>
    </location>
</feature>
<gene>
    <name evidence="3" type="ORF">MKZ47_21395</name>
</gene>
<comment type="caution">
    <text evidence="1">Lacks conserved residue(s) required for the propagation of feature annotation.</text>
</comment>
<dbReference type="EMBL" id="JAKUMG010000054">
    <property type="protein sequence ID" value="MDI4671611.1"/>
    <property type="molecule type" value="Genomic_DNA"/>
</dbReference>
<dbReference type="PROSITE" id="PS50110">
    <property type="entry name" value="RESPONSE_REGULATORY"/>
    <property type="match status" value="1"/>
</dbReference>
<sequence>MEKRILVVDDEKPIADILQFNLQKEGYEVICAYDG</sequence>
<dbReference type="Proteomes" id="UP001156974">
    <property type="component" value="Unassembled WGS sequence"/>
</dbReference>
<evidence type="ECO:0000313" key="3">
    <source>
        <dbReference type="EMBL" id="MDI4671611.1"/>
    </source>
</evidence>
<dbReference type="InterPro" id="IPR011006">
    <property type="entry name" value="CheY-like_superfamily"/>
</dbReference>
<dbReference type="SUPFAM" id="SSF52172">
    <property type="entry name" value="CheY-like"/>
    <property type="match status" value="1"/>
</dbReference>
<dbReference type="InterPro" id="IPR001789">
    <property type="entry name" value="Sig_transdc_resp-reg_receiver"/>
</dbReference>
<dbReference type="Gene3D" id="3.40.50.2300">
    <property type="match status" value="1"/>
</dbReference>
<proteinExistence type="predicted"/>
<feature type="non-terminal residue" evidence="3">
    <location>
        <position position="35"/>
    </location>
</feature>
<evidence type="ECO:0000313" key="4">
    <source>
        <dbReference type="Proteomes" id="UP001156974"/>
    </source>
</evidence>
<protein>
    <submittedName>
        <fullName evidence="3">DNA-binding response regulator</fullName>
    </submittedName>
</protein>
<keyword evidence="3" id="KW-0238">DNA-binding</keyword>
<organism evidence="3 4">
    <name type="scientific">Pseudoalteromonas shioyasakiensis</name>
    <dbReference type="NCBI Taxonomy" id="1190813"/>
    <lineage>
        <taxon>Bacteria</taxon>
        <taxon>Pseudomonadati</taxon>
        <taxon>Pseudomonadota</taxon>
        <taxon>Gammaproteobacteria</taxon>
        <taxon>Alteromonadales</taxon>
        <taxon>Pseudoalteromonadaceae</taxon>
        <taxon>Pseudoalteromonas</taxon>
    </lineage>
</organism>
<accession>A0ABT6U637</accession>
<evidence type="ECO:0000259" key="2">
    <source>
        <dbReference type="PROSITE" id="PS50110"/>
    </source>
</evidence>
<name>A0ABT6U637_9GAMM</name>